<feature type="domain" description="Alanyl-transfer RNA synthetases family profile" evidence="7">
    <location>
        <begin position="1"/>
        <end position="241"/>
    </location>
</feature>
<evidence type="ECO:0000259" key="7">
    <source>
        <dbReference type="PROSITE" id="PS50860"/>
    </source>
</evidence>
<evidence type="ECO:0000256" key="4">
    <source>
        <dbReference type="ARBA" id="ARBA00022723"/>
    </source>
</evidence>
<dbReference type="Proteomes" id="UP001597296">
    <property type="component" value="Unassembled WGS sequence"/>
</dbReference>
<dbReference type="InterPro" id="IPR018164">
    <property type="entry name" value="Ala-tRNA-synth_IIc_N"/>
</dbReference>
<gene>
    <name evidence="8" type="ORF">ACFSNB_11390</name>
</gene>
<evidence type="ECO:0000256" key="2">
    <source>
        <dbReference type="ARBA" id="ARBA00004496"/>
    </source>
</evidence>
<dbReference type="PANTHER" id="PTHR43462:SF1">
    <property type="entry name" value="ALANYL-TRNA EDITING PROTEIN AARSD1"/>
    <property type="match status" value="1"/>
</dbReference>
<dbReference type="PANTHER" id="PTHR43462">
    <property type="entry name" value="ALANYL-TRNA EDITING PROTEIN"/>
    <property type="match status" value="1"/>
</dbReference>
<dbReference type="InterPro" id="IPR009000">
    <property type="entry name" value="Transl_B-barrel_sf"/>
</dbReference>
<keyword evidence="4" id="KW-0479">Metal-binding</keyword>
<evidence type="ECO:0000256" key="1">
    <source>
        <dbReference type="ARBA" id="ARBA00001947"/>
    </source>
</evidence>
<dbReference type="SUPFAM" id="SSF50447">
    <property type="entry name" value="Translation proteins"/>
    <property type="match status" value="1"/>
</dbReference>
<dbReference type="InterPro" id="IPR018165">
    <property type="entry name" value="Ala-tRNA-synth_IIc_core"/>
</dbReference>
<dbReference type="InterPro" id="IPR051335">
    <property type="entry name" value="Alanyl-tRNA_Editing_Enzymes"/>
</dbReference>
<sequence>MSIIPTIKRFEAESYLSEIETVVVDQSDGGVCLEQTVFYAESGGQPGDSGSLLFEDGLCLPVADTRYIPGRLRILHVVTPPPGMVLTGRRVVARIDWPRRYRLMRMHTCLHLLCSAIDAPVTGCAIFPEYGRLDFDLEDTIDRAELTGRLNQLVARDEPIVIECAQDAAVPLVRTVDAAPPPASAEGLRVVRIGAIDRQPCGGTHVRSTAEVGPITVTNVQKKGRRHRRIKLVLDDAMPPA</sequence>
<reference evidence="9" key="1">
    <citation type="journal article" date="2019" name="Int. J. Syst. Evol. Microbiol.">
        <title>The Global Catalogue of Microorganisms (GCM) 10K type strain sequencing project: providing services to taxonomists for standard genome sequencing and annotation.</title>
        <authorList>
            <consortium name="The Broad Institute Genomics Platform"/>
            <consortium name="The Broad Institute Genome Sequencing Center for Infectious Disease"/>
            <person name="Wu L."/>
            <person name="Ma J."/>
        </authorList>
    </citation>
    <scope>NUCLEOTIDE SEQUENCE [LARGE SCALE GENOMIC DNA]</scope>
    <source>
        <strain evidence="9">KCTC 15012</strain>
    </source>
</reference>
<dbReference type="Pfam" id="PF07973">
    <property type="entry name" value="tRNA_SAD"/>
    <property type="match status" value="1"/>
</dbReference>
<comment type="subcellular location">
    <subcellularLocation>
        <location evidence="2">Cytoplasm</location>
    </subcellularLocation>
</comment>
<keyword evidence="5" id="KW-0862">Zinc</keyword>
<keyword evidence="9" id="KW-1185">Reference proteome</keyword>
<dbReference type="InterPro" id="IPR012947">
    <property type="entry name" value="tRNA_SAD"/>
</dbReference>
<evidence type="ECO:0000256" key="6">
    <source>
        <dbReference type="ARBA" id="ARBA00032577"/>
    </source>
</evidence>
<evidence type="ECO:0000256" key="5">
    <source>
        <dbReference type="ARBA" id="ARBA00022833"/>
    </source>
</evidence>
<name>A0ABW5CAU0_9PROT</name>
<dbReference type="Pfam" id="PF01411">
    <property type="entry name" value="tRNA-synt_2c"/>
    <property type="match status" value="1"/>
</dbReference>
<dbReference type="EMBL" id="JBHUIY010000021">
    <property type="protein sequence ID" value="MFD2234409.1"/>
    <property type="molecule type" value="Genomic_DNA"/>
</dbReference>
<evidence type="ECO:0000313" key="9">
    <source>
        <dbReference type="Proteomes" id="UP001597296"/>
    </source>
</evidence>
<comment type="caution">
    <text evidence="8">The sequence shown here is derived from an EMBL/GenBank/DDBJ whole genome shotgun (WGS) entry which is preliminary data.</text>
</comment>
<dbReference type="PROSITE" id="PS50860">
    <property type="entry name" value="AA_TRNA_LIGASE_II_ALA"/>
    <property type="match status" value="1"/>
</dbReference>
<dbReference type="Gene3D" id="2.40.30.130">
    <property type="match status" value="1"/>
</dbReference>
<evidence type="ECO:0000313" key="8">
    <source>
        <dbReference type="EMBL" id="MFD2234409.1"/>
    </source>
</evidence>
<accession>A0ABW5CAU0</accession>
<dbReference type="RefSeq" id="WP_377316597.1">
    <property type="nucleotide sequence ID" value="NZ_JBHUIY010000021.1"/>
</dbReference>
<evidence type="ECO:0000256" key="3">
    <source>
        <dbReference type="ARBA" id="ARBA00017959"/>
    </source>
</evidence>
<dbReference type="SMART" id="SM00863">
    <property type="entry name" value="tRNA_SAD"/>
    <property type="match status" value="1"/>
</dbReference>
<dbReference type="SUPFAM" id="SSF55186">
    <property type="entry name" value="ThrRS/AlaRS common domain"/>
    <property type="match status" value="1"/>
</dbReference>
<comment type="cofactor">
    <cofactor evidence="1">
        <name>Zn(2+)</name>
        <dbReference type="ChEBI" id="CHEBI:29105"/>
    </cofactor>
</comment>
<dbReference type="Gene3D" id="3.30.980.10">
    <property type="entry name" value="Threonyl-trna Synthetase, Chain A, domain 2"/>
    <property type="match status" value="1"/>
</dbReference>
<protein>
    <recommendedName>
        <fullName evidence="3">Alanine--tRNA ligase</fullName>
    </recommendedName>
    <alternativeName>
        <fullName evidence="6">Alanyl-tRNA synthetase</fullName>
    </alternativeName>
</protein>
<proteinExistence type="predicted"/>
<organism evidence="8 9">
    <name type="scientific">Phaeospirillum tilakii</name>
    <dbReference type="NCBI Taxonomy" id="741673"/>
    <lineage>
        <taxon>Bacteria</taxon>
        <taxon>Pseudomonadati</taxon>
        <taxon>Pseudomonadota</taxon>
        <taxon>Alphaproteobacteria</taxon>
        <taxon>Rhodospirillales</taxon>
        <taxon>Rhodospirillaceae</taxon>
        <taxon>Phaeospirillum</taxon>
    </lineage>
</organism>
<dbReference type="InterPro" id="IPR018163">
    <property type="entry name" value="Thr/Ala-tRNA-synth_IIc_edit"/>
</dbReference>